<proteinExistence type="predicted"/>
<gene>
    <name evidence="1" type="ORF">LLUT_LOCUS14128</name>
</gene>
<name>A0AAV1WUW2_LUPLU</name>
<comment type="caution">
    <text evidence="1">The sequence shown here is derived from an EMBL/GenBank/DDBJ whole genome shotgun (WGS) entry which is preliminary data.</text>
</comment>
<protein>
    <submittedName>
        <fullName evidence="1">Uncharacterized protein</fullName>
    </submittedName>
</protein>
<organism evidence="1 2">
    <name type="scientific">Lupinus luteus</name>
    <name type="common">European yellow lupine</name>
    <dbReference type="NCBI Taxonomy" id="3873"/>
    <lineage>
        <taxon>Eukaryota</taxon>
        <taxon>Viridiplantae</taxon>
        <taxon>Streptophyta</taxon>
        <taxon>Embryophyta</taxon>
        <taxon>Tracheophyta</taxon>
        <taxon>Spermatophyta</taxon>
        <taxon>Magnoliopsida</taxon>
        <taxon>eudicotyledons</taxon>
        <taxon>Gunneridae</taxon>
        <taxon>Pentapetalae</taxon>
        <taxon>rosids</taxon>
        <taxon>fabids</taxon>
        <taxon>Fabales</taxon>
        <taxon>Fabaceae</taxon>
        <taxon>Papilionoideae</taxon>
        <taxon>50 kb inversion clade</taxon>
        <taxon>genistoids sensu lato</taxon>
        <taxon>core genistoids</taxon>
        <taxon>Genisteae</taxon>
        <taxon>Lupinus</taxon>
    </lineage>
</organism>
<evidence type="ECO:0000313" key="2">
    <source>
        <dbReference type="Proteomes" id="UP001497480"/>
    </source>
</evidence>
<accession>A0AAV1WUW2</accession>
<dbReference type="AlphaFoldDB" id="A0AAV1WUW2"/>
<dbReference type="Proteomes" id="UP001497480">
    <property type="component" value="Unassembled WGS sequence"/>
</dbReference>
<dbReference type="EMBL" id="CAXHTB010000009">
    <property type="protein sequence ID" value="CAL0313068.1"/>
    <property type="molecule type" value="Genomic_DNA"/>
</dbReference>
<evidence type="ECO:0000313" key="1">
    <source>
        <dbReference type="EMBL" id="CAL0313068.1"/>
    </source>
</evidence>
<sequence>MKDVLVSETWRSRTEVTYGCAMNSSLPSLPSRPRLRLETWQLGRSRAKKGIASRIITYIHPSRRNKNIL</sequence>
<reference evidence="1 2" key="1">
    <citation type="submission" date="2024-03" db="EMBL/GenBank/DDBJ databases">
        <authorList>
            <person name="Martinez-Hernandez J."/>
        </authorList>
    </citation>
    <scope>NUCLEOTIDE SEQUENCE [LARGE SCALE GENOMIC DNA]</scope>
</reference>
<keyword evidence="2" id="KW-1185">Reference proteome</keyword>